<feature type="region of interest" description="Disordered" evidence="1">
    <location>
        <begin position="141"/>
        <end position="173"/>
    </location>
</feature>
<feature type="compositionally biased region" description="Polar residues" evidence="1">
    <location>
        <begin position="163"/>
        <end position="172"/>
    </location>
</feature>
<feature type="compositionally biased region" description="Acidic residues" evidence="1">
    <location>
        <begin position="191"/>
        <end position="207"/>
    </location>
</feature>
<keyword evidence="3" id="KW-1185">Reference proteome</keyword>
<evidence type="ECO:0000313" key="3">
    <source>
        <dbReference type="Proteomes" id="UP001221413"/>
    </source>
</evidence>
<organism evidence="2 3">
    <name type="scientific">Drechslerella dactyloides</name>
    <name type="common">Nematode-trapping fungus</name>
    <name type="synonym">Arthrobotrys dactyloides</name>
    <dbReference type="NCBI Taxonomy" id="74499"/>
    <lineage>
        <taxon>Eukaryota</taxon>
        <taxon>Fungi</taxon>
        <taxon>Dikarya</taxon>
        <taxon>Ascomycota</taxon>
        <taxon>Pezizomycotina</taxon>
        <taxon>Orbiliomycetes</taxon>
        <taxon>Orbiliales</taxon>
        <taxon>Orbiliaceae</taxon>
        <taxon>Drechslerella</taxon>
    </lineage>
</organism>
<proteinExistence type="predicted"/>
<sequence>MALLRRDSKLSRRFGPGFDLNTDFVYVNPRAIAWELMDANSTLPPGHPNRPSNPWLVSDGDPRAGDPLYKEEYMLVDRASLAKIKHLQLPIVPDEIALPAIEHRRRVDDDEYYEEMNLWFANEKRKEARRLLRASGLNVDEPLMIKGPDDDSDDDGEEDSFQYEDSMSNVDQPMNDLTIDMDRVMTPIAEFDETDDDDTDAYDDDEVHDPQTLRKERLPPAPAFEYQLPQVENARFFDDSYTLMSKAVRRQLELARALRLDEESFGADAPRFQYEIANFHKERLHIMESRKLSSRSTPQSLAISDNVEHILFDSTSSNLFVPITNRNPTVRAYLQKGQAEVLLLLDLMRTQWNRLEYLDHYFNPEYRALFHEHGHDISNDRIAGIIERKTARNFSNLTHHQLNVLELAVELLCEDLAGQLEEDLGDLLQFAVFKYINATPDQDLEMRQALLIIWEIKIVGTDLRKVQPKQSENCSCWARQYLQKTMTKYRVSKSYFGFFSKHCIKDHCILASLIDEDYTTDIPHPSEDIELESVKYPDRTGLIPSWMAKKHKLIPDLCREARHCLLRNSRCHASSRDHSDLIMALVWGRSHFLCDGLHHEAFRGFRTEIRAFINERDETTLKARDETLGKLMLDYDERLMQERRSHRMRETDDGGGKETDIATQYDAAARRASYIFRLASRMLGVSPADQTICKENICTQMLKKGWRLRELGSADKDHGTKIQGNQQLKVRNPNKVKRQAVERTATRSPRDVKKELKQRSAEQKKIRDRRMQEDRKAELAKYAPGPATKAILRLFGVDKAIARGQMWKGED</sequence>
<dbReference type="Proteomes" id="UP001221413">
    <property type="component" value="Unassembled WGS sequence"/>
</dbReference>
<name>A0AAD6NMB3_DREDA</name>
<feature type="compositionally biased region" description="Acidic residues" evidence="1">
    <location>
        <begin position="150"/>
        <end position="162"/>
    </location>
</feature>
<evidence type="ECO:0000313" key="2">
    <source>
        <dbReference type="EMBL" id="KAJ6263829.1"/>
    </source>
</evidence>
<comment type="caution">
    <text evidence="2">The sequence shown here is derived from an EMBL/GenBank/DDBJ whole genome shotgun (WGS) entry which is preliminary data.</text>
</comment>
<reference evidence="2" key="1">
    <citation type="submission" date="2023-01" db="EMBL/GenBank/DDBJ databases">
        <title>The chitinases involved in constricting ring structure development in the nematode-trapping fungus Drechslerella dactyloides.</title>
        <authorList>
            <person name="Wang R."/>
            <person name="Zhang L."/>
            <person name="Tang P."/>
            <person name="Li S."/>
            <person name="Liang L."/>
        </authorList>
    </citation>
    <scope>NUCLEOTIDE SEQUENCE</scope>
    <source>
        <strain evidence="2">YMF1.00031</strain>
    </source>
</reference>
<dbReference type="EMBL" id="JAQGDS010000002">
    <property type="protein sequence ID" value="KAJ6263829.1"/>
    <property type="molecule type" value="Genomic_DNA"/>
</dbReference>
<dbReference type="AlphaFoldDB" id="A0AAD6NMB3"/>
<evidence type="ECO:0000256" key="1">
    <source>
        <dbReference type="SAM" id="MobiDB-lite"/>
    </source>
</evidence>
<feature type="compositionally biased region" description="Basic and acidic residues" evidence="1">
    <location>
        <begin position="739"/>
        <end position="778"/>
    </location>
</feature>
<protein>
    <submittedName>
        <fullName evidence="2">Uncharacterized protein</fullName>
    </submittedName>
</protein>
<gene>
    <name evidence="2" type="ORF">Dda_2401</name>
</gene>
<feature type="region of interest" description="Disordered" evidence="1">
    <location>
        <begin position="191"/>
        <end position="216"/>
    </location>
</feature>
<accession>A0AAD6NMB3</accession>
<feature type="region of interest" description="Disordered" evidence="1">
    <location>
        <begin position="735"/>
        <end position="778"/>
    </location>
</feature>